<proteinExistence type="predicted"/>
<evidence type="ECO:0000313" key="1">
    <source>
        <dbReference type="EMBL" id="GAH68453.1"/>
    </source>
</evidence>
<protein>
    <submittedName>
        <fullName evidence="1">Uncharacterized protein</fullName>
    </submittedName>
</protein>
<dbReference type="EMBL" id="BARU01034859">
    <property type="protein sequence ID" value="GAH68453.1"/>
    <property type="molecule type" value="Genomic_DNA"/>
</dbReference>
<name>X1JFE9_9ZZZZ</name>
<gene>
    <name evidence="1" type="ORF">S03H2_54659</name>
</gene>
<feature type="non-terminal residue" evidence="1">
    <location>
        <position position="149"/>
    </location>
</feature>
<sequence length="149" mass="17339">MYRAHKVHSILSRKRGCLERLHEREYIDLKGVRWEVNFPKGDAILIEKPEIISELNPYYYIRTLAPKLATHLRDLKAHTEGRLNKVPILYKKPSKRATEKLHKETAAKLKGYVKESIDLDKITNKTLSTLVAAKVWLGILKHARESIFQ</sequence>
<comment type="caution">
    <text evidence="1">The sequence shown here is derived from an EMBL/GenBank/DDBJ whole genome shotgun (WGS) entry which is preliminary data.</text>
</comment>
<dbReference type="AlphaFoldDB" id="X1JFE9"/>
<reference evidence="1" key="1">
    <citation type="journal article" date="2014" name="Front. Microbiol.">
        <title>High frequency of phylogenetically diverse reductive dehalogenase-homologous genes in deep subseafloor sedimentary metagenomes.</title>
        <authorList>
            <person name="Kawai M."/>
            <person name="Futagami T."/>
            <person name="Toyoda A."/>
            <person name="Takaki Y."/>
            <person name="Nishi S."/>
            <person name="Hori S."/>
            <person name="Arai W."/>
            <person name="Tsubouchi T."/>
            <person name="Morono Y."/>
            <person name="Uchiyama I."/>
            <person name="Ito T."/>
            <person name="Fujiyama A."/>
            <person name="Inagaki F."/>
            <person name="Takami H."/>
        </authorList>
    </citation>
    <scope>NUCLEOTIDE SEQUENCE</scope>
    <source>
        <strain evidence="1">Expedition CK06-06</strain>
    </source>
</reference>
<accession>X1JFE9</accession>
<organism evidence="1">
    <name type="scientific">marine sediment metagenome</name>
    <dbReference type="NCBI Taxonomy" id="412755"/>
    <lineage>
        <taxon>unclassified sequences</taxon>
        <taxon>metagenomes</taxon>
        <taxon>ecological metagenomes</taxon>
    </lineage>
</organism>